<dbReference type="AlphaFoldDB" id="A0A0R2PBE1"/>
<proteinExistence type="predicted"/>
<name>A0A0R2PBE1_9ACTN</name>
<dbReference type="EMBL" id="LIAM01000159">
    <property type="protein sequence ID" value="KRO35185.1"/>
    <property type="molecule type" value="Genomic_DNA"/>
</dbReference>
<feature type="domain" description="Nitrile hydratase beta subunit" evidence="1">
    <location>
        <begin position="6"/>
        <end position="91"/>
    </location>
</feature>
<comment type="caution">
    <text evidence="2">The sequence shown here is derived from an EMBL/GenBank/DDBJ whole genome shotgun (WGS) entry which is preliminary data.</text>
</comment>
<sequence length="93" mass="10363">MPEIADRGRFAIGDVVRVRMSPTTPTINPRTPPYALGHVGTVMKTYGSVVNPQDHHLPYSPLYTLRFEASQIWGPKASHVVVAEVHDEWLDLA</sequence>
<dbReference type="Pfam" id="PF02211">
    <property type="entry name" value="NHase_beta_C"/>
    <property type="match status" value="1"/>
</dbReference>
<evidence type="ECO:0000313" key="3">
    <source>
        <dbReference type="Proteomes" id="UP000053274"/>
    </source>
</evidence>
<evidence type="ECO:0000259" key="1">
    <source>
        <dbReference type="Pfam" id="PF02211"/>
    </source>
</evidence>
<evidence type="ECO:0000313" key="2">
    <source>
        <dbReference type="EMBL" id="KRO35185.1"/>
    </source>
</evidence>
<organism evidence="2 3">
    <name type="scientific">Actinobacteria bacterium BACL15 MAG-120619-bin91</name>
    <dbReference type="NCBI Taxonomy" id="1655562"/>
    <lineage>
        <taxon>Bacteria</taxon>
        <taxon>Bacillati</taxon>
        <taxon>Actinomycetota</taxon>
        <taxon>Actinomycetes</taxon>
        <taxon>Actinomycetes incertae sedis</taxon>
        <taxon>ac1 cluster</taxon>
    </lineage>
</organism>
<dbReference type="Proteomes" id="UP000053274">
    <property type="component" value="Unassembled WGS sequence"/>
</dbReference>
<dbReference type="InterPro" id="IPR008990">
    <property type="entry name" value="Elect_transpt_acc-like_dom_sf"/>
</dbReference>
<accession>A0A0R2PBE1</accession>
<protein>
    <recommendedName>
        <fullName evidence="1">Nitrile hydratase beta subunit domain-containing protein</fullName>
    </recommendedName>
</protein>
<dbReference type="InterPro" id="IPR024690">
    <property type="entry name" value="CN_hydtase_beta_dom_C"/>
</dbReference>
<reference evidence="2 3" key="1">
    <citation type="submission" date="2015-10" db="EMBL/GenBank/DDBJ databases">
        <title>Metagenome-Assembled Genomes uncover a global brackish microbiome.</title>
        <authorList>
            <person name="Hugerth L.W."/>
            <person name="Larsson J."/>
            <person name="Alneberg J."/>
            <person name="Lindh M.V."/>
            <person name="Legrand C."/>
            <person name="Pinhassi J."/>
            <person name="Andersson A.F."/>
        </authorList>
    </citation>
    <scope>NUCLEOTIDE SEQUENCE [LARGE SCALE GENOMIC DNA]</scope>
    <source>
        <strain evidence="2">BACL15 MAG-120619-bin91</strain>
    </source>
</reference>
<dbReference type="Gene3D" id="2.30.30.50">
    <property type="match status" value="1"/>
</dbReference>
<dbReference type="SUPFAM" id="SSF50090">
    <property type="entry name" value="Electron transport accessory proteins"/>
    <property type="match status" value="1"/>
</dbReference>
<gene>
    <name evidence="2" type="ORF">ABR54_05380</name>
</gene>